<dbReference type="GO" id="GO:0005524">
    <property type="term" value="F:ATP binding"/>
    <property type="evidence" value="ECO:0007669"/>
    <property type="project" value="UniProtKB-KW"/>
</dbReference>
<evidence type="ECO:0000259" key="6">
    <source>
        <dbReference type="SMART" id="SM00845"/>
    </source>
</evidence>
<dbReference type="NCBIfam" id="TIGR00134">
    <property type="entry name" value="gatE_arch"/>
    <property type="match status" value="1"/>
</dbReference>
<protein>
    <submittedName>
        <fullName evidence="7">Glutamyl-trna(Gln) amidotransferase transferase subunit</fullName>
        <ecNumber evidence="7">6.3.5.7</ecNumber>
    </submittedName>
</protein>
<keyword evidence="2" id="KW-0547">Nucleotide-binding</keyword>
<keyword evidence="1 7" id="KW-0436">Ligase</keyword>
<evidence type="ECO:0000256" key="4">
    <source>
        <dbReference type="ARBA" id="ARBA00022917"/>
    </source>
</evidence>
<dbReference type="SUPFAM" id="SSF89095">
    <property type="entry name" value="GatB/YqeY motif"/>
    <property type="match status" value="1"/>
</dbReference>
<dbReference type="Pfam" id="PF02938">
    <property type="entry name" value="GAD"/>
    <property type="match status" value="1"/>
</dbReference>
<dbReference type="InterPro" id="IPR006075">
    <property type="entry name" value="Asn/Gln-tRNA_Trfase_suB/E_cat"/>
</dbReference>
<dbReference type="NCBIfam" id="NF003107">
    <property type="entry name" value="PRK04028.1"/>
    <property type="match status" value="1"/>
</dbReference>
<dbReference type="GO" id="GO:0050567">
    <property type="term" value="F:glutaminyl-tRNA synthase (glutamine-hydrolyzing) activity"/>
    <property type="evidence" value="ECO:0007669"/>
    <property type="project" value="UniProtKB-EC"/>
</dbReference>
<dbReference type="HAMAP" id="MF_00588">
    <property type="entry name" value="GatE"/>
    <property type="match status" value="1"/>
</dbReference>
<keyword evidence="3" id="KW-0067">ATP-binding</keyword>
<organism evidence="7">
    <name type="scientific">hydrocarbon metagenome</name>
    <dbReference type="NCBI Taxonomy" id="938273"/>
    <lineage>
        <taxon>unclassified sequences</taxon>
        <taxon>metagenomes</taxon>
        <taxon>ecological metagenomes</taxon>
    </lineage>
</organism>
<accession>A0A0W8EB58</accession>
<dbReference type="InterPro" id="IPR004414">
    <property type="entry name" value="GatE"/>
</dbReference>
<comment type="caution">
    <text evidence="7">The sequence shown here is derived from an EMBL/GenBank/DDBJ whole genome shotgun (WGS) entry which is preliminary data.</text>
</comment>
<dbReference type="SMART" id="SM00845">
    <property type="entry name" value="GatB_Yqey"/>
    <property type="match status" value="1"/>
</dbReference>
<dbReference type="EC" id="6.3.5.7" evidence="7"/>
<dbReference type="GO" id="GO:0006412">
    <property type="term" value="P:translation"/>
    <property type="evidence" value="ECO:0007669"/>
    <property type="project" value="UniProtKB-KW"/>
</dbReference>
<dbReference type="AlphaFoldDB" id="A0A0W8EB58"/>
<gene>
    <name evidence="7" type="ORF">ASZ90_016931</name>
</gene>
<dbReference type="InterPro" id="IPR023168">
    <property type="entry name" value="GatB_Yqey_C_2"/>
</dbReference>
<name>A0A0W8EB58_9ZZZZ</name>
<proteinExistence type="inferred from homology"/>
<dbReference type="Pfam" id="PF02637">
    <property type="entry name" value="GatB_Yqey"/>
    <property type="match status" value="1"/>
</dbReference>
<dbReference type="InterPro" id="IPR017959">
    <property type="entry name" value="Asn/Gln-tRNA_amidoTrfase_suB/E"/>
</dbReference>
<dbReference type="GO" id="GO:0004812">
    <property type="term" value="F:aminoacyl-tRNA ligase activity"/>
    <property type="evidence" value="ECO:0007669"/>
    <property type="project" value="InterPro"/>
</dbReference>
<dbReference type="GO" id="GO:0016740">
    <property type="term" value="F:transferase activity"/>
    <property type="evidence" value="ECO:0007669"/>
    <property type="project" value="UniProtKB-KW"/>
</dbReference>
<dbReference type="Gene3D" id="1.10.150.380">
    <property type="entry name" value="GatB domain, N-terminal subdomain"/>
    <property type="match status" value="1"/>
</dbReference>
<dbReference type="EMBL" id="LNQE01001791">
    <property type="protein sequence ID" value="KUG05635.1"/>
    <property type="molecule type" value="Genomic_DNA"/>
</dbReference>
<keyword evidence="7" id="KW-0808">Transferase</keyword>
<evidence type="ECO:0000256" key="5">
    <source>
        <dbReference type="ARBA" id="ARBA00047913"/>
    </source>
</evidence>
<evidence type="ECO:0000256" key="1">
    <source>
        <dbReference type="ARBA" id="ARBA00022598"/>
    </source>
</evidence>
<keyword evidence="4" id="KW-0648">Protein biosynthesis</keyword>
<evidence type="ECO:0000256" key="2">
    <source>
        <dbReference type="ARBA" id="ARBA00022741"/>
    </source>
</evidence>
<dbReference type="InterPro" id="IPR042114">
    <property type="entry name" value="GatB_C_1"/>
</dbReference>
<reference evidence="7" key="1">
    <citation type="journal article" date="2015" name="Proc. Natl. Acad. Sci. U.S.A.">
        <title>Networks of energetic and metabolic interactions define dynamics in microbial communities.</title>
        <authorList>
            <person name="Embree M."/>
            <person name="Liu J.K."/>
            <person name="Al-Bassam M.M."/>
            <person name="Zengler K."/>
        </authorList>
    </citation>
    <scope>NUCLEOTIDE SEQUENCE</scope>
</reference>
<sequence length="618" mass="66814">MEYEQLGLKAGIEIHQQLNTGRKLFCHCPTVLRKFEERSGEFFRYLRATESELGEIDAAAQEEMKHERRFCYYAYDTICLVECDEEPPAPLNAEALELCCTIARMCAMTPIDQVHTMRKLVIDGSNTSGFQRTALVAIDGALPNGGTIETLCLEEEAAQRVEGDTFSLDRLGIPLVEVTTSPCMRTPDEVREIAGYLGMILRSTGRVKRGLGTIRQDINISIRDGARVEIKGVQELDLITEVVEREVRRQVSLLEIRAELRRRDARVEETTHDVTGLFAGTGSAILRKAEQILAVRLPGFAGLVGREIQPGRRLGSELADYARKCGVGGIFHSDELPAYGITSGEVDALRAHLGAGADECIVLVAADAARAACAARQVIRRAVSAMEGVPEETRKMLEGGSTAYMRPLPGAARMYPETDVFPVRIDPAWYAALPVPELLIDKAARFARDLQLDPVIASQIASSAQVALFERAVARGISPSLTARTLLASIKELSRAGADVSLLSDDDIIAVLAAVEEGRAAKEAVPGILESILGGATVDGAVSACAPAVTREALEKIVSTIVEARSEFVAERGMGALGPLMGLVMAEVRGSVDGRLVSEVLKQEIQRQKSPGSPVKKV</sequence>
<dbReference type="GO" id="GO:0005737">
    <property type="term" value="C:cytoplasm"/>
    <property type="evidence" value="ECO:0007669"/>
    <property type="project" value="InterPro"/>
</dbReference>
<feature type="domain" description="Asn/Gln amidotransferase" evidence="6">
    <location>
        <begin position="467"/>
        <end position="605"/>
    </location>
</feature>
<dbReference type="GO" id="GO:0070681">
    <property type="term" value="P:glutaminyl-tRNAGln biosynthesis via transamidation"/>
    <property type="evidence" value="ECO:0007669"/>
    <property type="project" value="TreeGrafter"/>
</dbReference>
<dbReference type="PANTHER" id="PTHR11659">
    <property type="entry name" value="GLUTAMYL-TRNA GLN AMIDOTRANSFERASE SUBUNIT B MITOCHONDRIAL AND PROKARYOTIC PET112-RELATED"/>
    <property type="match status" value="1"/>
</dbReference>
<dbReference type="InterPro" id="IPR029351">
    <property type="entry name" value="GAD_dom"/>
</dbReference>
<dbReference type="InterPro" id="IPR018027">
    <property type="entry name" value="Asn/Gln_amidotransferase"/>
</dbReference>
<dbReference type="InterPro" id="IPR017958">
    <property type="entry name" value="Gln-tRNA_amidoTrfase_suB_CS"/>
</dbReference>
<dbReference type="SUPFAM" id="SSF55261">
    <property type="entry name" value="GAD domain-like"/>
    <property type="match status" value="1"/>
</dbReference>
<dbReference type="Gene3D" id="1.10.10.410">
    <property type="match status" value="1"/>
</dbReference>
<evidence type="ECO:0000313" key="7">
    <source>
        <dbReference type="EMBL" id="KUG05635.1"/>
    </source>
</evidence>
<comment type="catalytic activity">
    <reaction evidence="5">
        <text>L-glutamyl-tRNA(Gln) + L-glutamine + ATP + H2O = L-glutaminyl-tRNA(Gln) + L-glutamate + ADP + phosphate + H(+)</text>
        <dbReference type="Rhea" id="RHEA:17521"/>
        <dbReference type="Rhea" id="RHEA-COMP:9681"/>
        <dbReference type="Rhea" id="RHEA-COMP:9684"/>
        <dbReference type="ChEBI" id="CHEBI:15377"/>
        <dbReference type="ChEBI" id="CHEBI:15378"/>
        <dbReference type="ChEBI" id="CHEBI:29985"/>
        <dbReference type="ChEBI" id="CHEBI:30616"/>
        <dbReference type="ChEBI" id="CHEBI:43474"/>
        <dbReference type="ChEBI" id="CHEBI:58359"/>
        <dbReference type="ChEBI" id="CHEBI:78520"/>
        <dbReference type="ChEBI" id="CHEBI:78521"/>
        <dbReference type="ChEBI" id="CHEBI:456216"/>
    </reaction>
</comment>
<dbReference type="PANTHER" id="PTHR11659:SF2">
    <property type="entry name" value="GLUTAMYL-TRNA(GLN) AMIDOTRANSFERASE SUBUNIT E"/>
    <property type="match status" value="1"/>
</dbReference>
<dbReference type="Gene3D" id="3.30.1360.30">
    <property type="entry name" value="GAD-like domain"/>
    <property type="match status" value="1"/>
</dbReference>
<dbReference type="PROSITE" id="PS01234">
    <property type="entry name" value="GATB"/>
    <property type="match status" value="1"/>
</dbReference>
<dbReference type="Pfam" id="PF02934">
    <property type="entry name" value="GatB_N"/>
    <property type="match status" value="1"/>
</dbReference>
<dbReference type="SUPFAM" id="SSF55931">
    <property type="entry name" value="Glutamine synthetase/guanido kinase"/>
    <property type="match status" value="1"/>
</dbReference>
<evidence type="ECO:0000256" key="3">
    <source>
        <dbReference type="ARBA" id="ARBA00022840"/>
    </source>
</evidence>
<dbReference type="InterPro" id="IPR014746">
    <property type="entry name" value="Gln_synth/guanido_kin_cat_dom"/>
</dbReference>
<dbReference type="InterPro" id="IPR004115">
    <property type="entry name" value="GAD-like_sf"/>
</dbReference>
<dbReference type="InterPro" id="IPR003789">
    <property type="entry name" value="Asn/Gln_tRNA_amidoTrase-B-like"/>
</dbReference>